<feature type="transmembrane region" description="Helical" evidence="1">
    <location>
        <begin position="26"/>
        <end position="50"/>
    </location>
</feature>
<evidence type="ECO:0000313" key="2">
    <source>
        <dbReference type="EMBL" id="MBP1850489.1"/>
    </source>
</evidence>
<keyword evidence="1" id="KW-0812">Transmembrane</keyword>
<keyword evidence="3" id="KW-1185">Reference proteome</keyword>
<evidence type="ECO:0000256" key="1">
    <source>
        <dbReference type="SAM" id="Phobius"/>
    </source>
</evidence>
<name>A0ABS4DXY5_9HYPH</name>
<dbReference type="EMBL" id="JAGGJU010000004">
    <property type="protein sequence ID" value="MBP1850489.1"/>
    <property type="molecule type" value="Genomic_DNA"/>
</dbReference>
<sequence>MSENRQAPIPRDPDSWLAPGERNLQLIYALYILSFVFGITSLIAIVMAYVNRGKAGGWMESHYTFAIRTFWIGLLYAVIASILTLVLIGVILGLLTAIWLIARCVVGLQKVGAGEPIGNPKTWFIDR</sequence>
<dbReference type="RefSeq" id="WP_209944229.1">
    <property type="nucleotide sequence ID" value="NZ_JAGGJU010000004.1"/>
</dbReference>
<gene>
    <name evidence="2" type="ORF">J2Z17_001923</name>
</gene>
<protein>
    <submittedName>
        <fullName evidence="2">Membrane protein</fullName>
    </submittedName>
</protein>
<reference evidence="2 3" key="1">
    <citation type="submission" date="2021-03" db="EMBL/GenBank/DDBJ databases">
        <title>Genomic Encyclopedia of Type Strains, Phase IV (KMG-IV): sequencing the most valuable type-strain genomes for metagenomic binning, comparative biology and taxonomic classification.</title>
        <authorList>
            <person name="Goeker M."/>
        </authorList>
    </citation>
    <scope>NUCLEOTIDE SEQUENCE [LARGE SCALE GENOMIC DNA]</scope>
    <source>
        <strain evidence="2 3">DSM 21600</strain>
    </source>
</reference>
<dbReference type="Proteomes" id="UP000759443">
    <property type="component" value="Unassembled WGS sequence"/>
</dbReference>
<keyword evidence="1" id="KW-0472">Membrane</keyword>
<comment type="caution">
    <text evidence="2">The sequence shown here is derived from an EMBL/GenBank/DDBJ whole genome shotgun (WGS) entry which is preliminary data.</text>
</comment>
<feature type="transmembrane region" description="Helical" evidence="1">
    <location>
        <begin position="70"/>
        <end position="101"/>
    </location>
</feature>
<keyword evidence="1" id="KW-1133">Transmembrane helix</keyword>
<evidence type="ECO:0000313" key="3">
    <source>
        <dbReference type="Proteomes" id="UP000759443"/>
    </source>
</evidence>
<proteinExistence type="predicted"/>
<organism evidence="2 3">
    <name type="scientific">Rhizobium halophytocola</name>
    <dbReference type="NCBI Taxonomy" id="735519"/>
    <lineage>
        <taxon>Bacteria</taxon>
        <taxon>Pseudomonadati</taxon>
        <taxon>Pseudomonadota</taxon>
        <taxon>Alphaproteobacteria</taxon>
        <taxon>Hyphomicrobiales</taxon>
        <taxon>Rhizobiaceae</taxon>
        <taxon>Rhizobium/Agrobacterium group</taxon>
        <taxon>Rhizobium</taxon>
    </lineage>
</organism>
<accession>A0ABS4DXY5</accession>